<dbReference type="GO" id="GO:0141148">
    <property type="term" value="F:enoyl-[acyl-carrier-protein] reductase (NADPH) activity"/>
    <property type="evidence" value="ECO:0007669"/>
    <property type="project" value="UniProtKB-EC"/>
</dbReference>
<keyword evidence="4" id="KW-0276">Fatty acid metabolism</keyword>
<dbReference type="RefSeq" id="XP_025524891.1">
    <property type="nucleotide sequence ID" value="XM_025675265.1"/>
</dbReference>
<dbReference type="SUPFAM" id="SSF51735">
    <property type="entry name" value="NAD(P)-binding Rossmann-fold domains"/>
    <property type="match status" value="1"/>
</dbReference>
<gene>
    <name evidence="14" type="ORF">BO86DRAFT_421216</name>
</gene>
<evidence type="ECO:0000256" key="7">
    <source>
        <dbReference type="ARBA" id="ARBA00023002"/>
    </source>
</evidence>
<dbReference type="GO" id="GO:0006633">
    <property type="term" value="P:fatty acid biosynthetic process"/>
    <property type="evidence" value="ECO:0007669"/>
    <property type="project" value="UniProtKB-KW"/>
</dbReference>
<keyword evidence="3" id="KW-0444">Lipid biosynthesis</keyword>
<dbReference type="GO" id="GO:0005739">
    <property type="term" value="C:mitochondrion"/>
    <property type="evidence" value="ECO:0007669"/>
    <property type="project" value="UniProtKB-SubCell"/>
</dbReference>
<evidence type="ECO:0000256" key="6">
    <source>
        <dbReference type="ARBA" id="ARBA00022946"/>
    </source>
</evidence>
<keyword evidence="5" id="KW-0521">NADP</keyword>
<dbReference type="PANTHER" id="PTHR43981">
    <property type="entry name" value="ENOYL-[ACYL-CARRIER-PROTEIN] REDUCTASE, MITOCHONDRIAL"/>
    <property type="match status" value="1"/>
</dbReference>
<evidence type="ECO:0000256" key="10">
    <source>
        <dbReference type="ARBA" id="ARBA00023160"/>
    </source>
</evidence>
<reference evidence="14 15" key="1">
    <citation type="submission" date="2018-02" db="EMBL/GenBank/DDBJ databases">
        <title>The genomes of Aspergillus section Nigri reveals drivers in fungal speciation.</title>
        <authorList>
            <consortium name="DOE Joint Genome Institute"/>
            <person name="Vesth T.C."/>
            <person name="Nybo J."/>
            <person name="Theobald S."/>
            <person name="Brandl J."/>
            <person name="Frisvad J.C."/>
            <person name="Nielsen K.F."/>
            <person name="Lyhne E.K."/>
            <person name="Kogle M.E."/>
            <person name="Kuo A."/>
            <person name="Riley R."/>
            <person name="Clum A."/>
            <person name="Nolan M."/>
            <person name="Lipzen A."/>
            <person name="Salamov A."/>
            <person name="Henrissat B."/>
            <person name="Wiebenga A."/>
            <person name="De vries R.P."/>
            <person name="Grigoriev I.V."/>
            <person name="Mortensen U.H."/>
            <person name="Andersen M.R."/>
            <person name="Baker S.E."/>
        </authorList>
    </citation>
    <scope>NUCLEOTIDE SEQUENCE [LARGE SCALE GENOMIC DNA]</scope>
    <source>
        <strain evidence="14 15">CBS 114.51</strain>
    </source>
</reference>
<dbReference type="AlphaFoldDB" id="A0A8T8WT45"/>
<keyword evidence="8" id="KW-0443">Lipid metabolism</keyword>
<evidence type="ECO:0000313" key="15">
    <source>
        <dbReference type="Proteomes" id="UP000249497"/>
    </source>
</evidence>
<keyword evidence="10" id="KW-0275">Fatty acid biosynthesis</keyword>
<dbReference type="InterPro" id="IPR013154">
    <property type="entry name" value="ADH-like_N"/>
</dbReference>
<dbReference type="InterPro" id="IPR011032">
    <property type="entry name" value="GroES-like_sf"/>
</dbReference>
<evidence type="ECO:0000256" key="8">
    <source>
        <dbReference type="ARBA" id="ARBA00023098"/>
    </source>
</evidence>
<dbReference type="Pfam" id="PF08240">
    <property type="entry name" value="ADH_N"/>
    <property type="match status" value="1"/>
</dbReference>
<keyword evidence="9" id="KW-0496">Mitochondrion</keyword>
<evidence type="ECO:0000259" key="13">
    <source>
        <dbReference type="SMART" id="SM00829"/>
    </source>
</evidence>
<keyword evidence="6" id="KW-0809">Transit peptide</keyword>
<evidence type="ECO:0000256" key="9">
    <source>
        <dbReference type="ARBA" id="ARBA00023128"/>
    </source>
</evidence>
<dbReference type="Gene3D" id="3.90.180.10">
    <property type="entry name" value="Medium-chain alcohol dehydrogenases, catalytic domain"/>
    <property type="match status" value="1"/>
</dbReference>
<keyword evidence="15" id="KW-1185">Reference proteome</keyword>
<organism evidence="14 15">
    <name type="scientific">Aspergillus japonicus CBS 114.51</name>
    <dbReference type="NCBI Taxonomy" id="1448312"/>
    <lineage>
        <taxon>Eukaryota</taxon>
        <taxon>Fungi</taxon>
        <taxon>Dikarya</taxon>
        <taxon>Ascomycota</taxon>
        <taxon>Pezizomycotina</taxon>
        <taxon>Eurotiomycetes</taxon>
        <taxon>Eurotiomycetidae</taxon>
        <taxon>Eurotiales</taxon>
        <taxon>Aspergillaceae</taxon>
        <taxon>Aspergillus</taxon>
        <taxon>Aspergillus subgen. Circumdati</taxon>
    </lineage>
</organism>
<dbReference type="Proteomes" id="UP000249497">
    <property type="component" value="Unassembled WGS sequence"/>
</dbReference>
<comment type="similarity">
    <text evidence="2">Belongs to the zinc-containing alcohol dehydrogenase family. Quinone oxidoreductase subfamily.</text>
</comment>
<sequence length="359" mass="39079">MAEALVIPSESAQPLDNLHVDTLPLPTCGPRQVLVRFMIIPINPLDFAVIAGQYPVKLQSVYTSENGIQHAIPGSDGAARILQTGAEVDHLAVDDLVILRTHCRGTWRTHGVFDEADLIRVPSNADPCVASLLRMGVAPAFFQLRDYHTLEPGDWIIQNAATGTISHFVCQLARLLGVQVISVIRDRANAEELGQMKRLLRSHGASLVLTQEELATPRVLEGKRIVLAIDSVADDALVRTMAAAMTAGGTVLTAGFLGGAAPPRPEVNLRHFLWQKNISLRPFRLSDCLNKRSPSQQTALFEWFADLVGRGTLKAPALKFLHWQAGSEAQELVAAVQVKQCNSKALVQADVTNKPRQVP</sequence>
<accession>A0A8T8WT45</accession>
<dbReference type="InterPro" id="IPR036291">
    <property type="entry name" value="NAD(P)-bd_dom_sf"/>
</dbReference>
<comment type="catalytic activity">
    <reaction evidence="12">
        <text>a 2,3-saturated acyl-[ACP] + NADP(+) = a (2E)-enoyl-[ACP] + NADPH + H(+)</text>
        <dbReference type="Rhea" id="RHEA:22564"/>
        <dbReference type="Rhea" id="RHEA-COMP:9925"/>
        <dbReference type="Rhea" id="RHEA-COMP:9926"/>
        <dbReference type="ChEBI" id="CHEBI:15378"/>
        <dbReference type="ChEBI" id="CHEBI:57783"/>
        <dbReference type="ChEBI" id="CHEBI:58349"/>
        <dbReference type="ChEBI" id="CHEBI:78784"/>
        <dbReference type="ChEBI" id="CHEBI:78785"/>
        <dbReference type="EC" id="1.3.1.104"/>
    </reaction>
</comment>
<proteinExistence type="inferred from homology"/>
<dbReference type="SUPFAM" id="SSF50129">
    <property type="entry name" value="GroES-like"/>
    <property type="match status" value="1"/>
</dbReference>
<evidence type="ECO:0000256" key="3">
    <source>
        <dbReference type="ARBA" id="ARBA00022516"/>
    </source>
</evidence>
<evidence type="ECO:0000256" key="2">
    <source>
        <dbReference type="ARBA" id="ARBA00010371"/>
    </source>
</evidence>
<dbReference type="EC" id="1.3.1.104" evidence="11"/>
<dbReference type="OrthoDB" id="7482721at2759"/>
<dbReference type="InterPro" id="IPR051034">
    <property type="entry name" value="Mito_Enoyl-ACP_Reductase"/>
</dbReference>
<dbReference type="SMART" id="SM00829">
    <property type="entry name" value="PKS_ER"/>
    <property type="match status" value="1"/>
</dbReference>
<keyword evidence="7" id="KW-0560">Oxidoreductase</keyword>
<evidence type="ECO:0000256" key="5">
    <source>
        <dbReference type="ARBA" id="ARBA00022857"/>
    </source>
</evidence>
<protein>
    <recommendedName>
        <fullName evidence="11">enoyl-[acyl-carrier-protein] reductase</fullName>
        <ecNumber evidence="11">1.3.1.104</ecNumber>
    </recommendedName>
</protein>
<dbReference type="EMBL" id="KZ824820">
    <property type="protein sequence ID" value="RAH78997.1"/>
    <property type="molecule type" value="Genomic_DNA"/>
</dbReference>
<evidence type="ECO:0000313" key="14">
    <source>
        <dbReference type="EMBL" id="RAH78997.1"/>
    </source>
</evidence>
<dbReference type="PANTHER" id="PTHR43981:SF2">
    <property type="entry name" value="ENOYL-[ACYL-CARRIER-PROTEIN] REDUCTASE, MITOCHONDRIAL"/>
    <property type="match status" value="1"/>
</dbReference>
<evidence type="ECO:0000256" key="12">
    <source>
        <dbReference type="ARBA" id="ARBA00048843"/>
    </source>
</evidence>
<feature type="domain" description="Enoyl reductase (ER)" evidence="13">
    <location>
        <begin position="13"/>
        <end position="347"/>
    </location>
</feature>
<evidence type="ECO:0000256" key="1">
    <source>
        <dbReference type="ARBA" id="ARBA00004173"/>
    </source>
</evidence>
<dbReference type="InterPro" id="IPR020843">
    <property type="entry name" value="ER"/>
</dbReference>
<name>A0A8T8WT45_ASPJA</name>
<dbReference type="Gene3D" id="3.40.50.720">
    <property type="entry name" value="NAD(P)-binding Rossmann-like Domain"/>
    <property type="match status" value="1"/>
</dbReference>
<dbReference type="CDD" id="cd08290">
    <property type="entry name" value="ETR"/>
    <property type="match status" value="1"/>
</dbReference>
<dbReference type="GeneID" id="37178957"/>
<evidence type="ECO:0000256" key="4">
    <source>
        <dbReference type="ARBA" id="ARBA00022832"/>
    </source>
</evidence>
<evidence type="ECO:0000256" key="11">
    <source>
        <dbReference type="ARBA" id="ARBA00038963"/>
    </source>
</evidence>
<comment type="subcellular location">
    <subcellularLocation>
        <location evidence="1">Mitochondrion</location>
    </subcellularLocation>
</comment>